<evidence type="ECO:0000313" key="2">
    <source>
        <dbReference type="EMBL" id="AUV57125.1"/>
    </source>
</evidence>
<evidence type="ECO:0000259" key="1">
    <source>
        <dbReference type="Pfam" id="PF23896"/>
    </source>
</evidence>
<evidence type="ECO:0000313" key="3">
    <source>
        <dbReference type="Proteomes" id="UP000241856"/>
    </source>
</evidence>
<accession>A0A2P0W9T9</accession>
<sequence>MGSKMSKSIAVKCIRNDSKTLPFAVNGVYNAEDIGGQYKISYMTGVNTSDFIHAPLNGHYLEFIPVDIQK</sequence>
<feature type="domain" description="DUF7244" evidence="1">
    <location>
        <begin position="9"/>
        <end position="67"/>
    </location>
</feature>
<dbReference type="InterPro" id="IPR055668">
    <property type="entry name" value="DUF7244"/>
</dbReference>
<reference evidence="2 3" key="1">
    <citation type="submission" date="2017-12" db="EMBL/GenBank/DDBJ databases">
        <title>Genomic analysis of a novel phage Ec_L1 lytic to Enterobacter cloacae.</title>
        <authorList>
            <person name="Li Z."/>
            <person name="Ren H."/>
            <person name="Xu Y."/>
        </authorList>
    </citation>
    <scope>NUCLEOTIDE SEQUENCE [LARGE SCALE GENOMIC DNA]</scope>
</reference>
<proteinExistence type="predicted"/>
<dbReference type="Pfam" id="PF23896">
    <property type="entry name" value="DUF7244"/>
    <property type="match status" value="1"/>
</dbReference>
<organism evidence="2 3">
    <name type="scientific">Enterobacter phage Ec_L1</name>
    <dbReference type="NCBI Taxonomy" id="2070180"/>
    <lineage>
        <taxon>Viruses</taxon>
        <taxon>Duplodnaviria</taxon>
        <taxon>Heunggongvirae</taxon>
        <taxon>Uroviricota</taxon>
        <taxon>Caudoviricetes</taxon>
        <taxon>Drexlerviridae</taxon>
        <taxon>Eclunavirus</taxon>
        <taxon>Eclunavirus EcL1</taxon>
    </lineage>
</organism>
<name>A0A2P0W9T9_9CAUD</name>
<keyword evidence="3" id="KW-1185">Reference proteome</keyword>
<dbReference type="OrthoDB" id="23586at10239"/>
<gene>
    <name evidence="2" type="ORF">Ec11</name>
</gene>
<dbReference type="EMBL" id="MG732930">
    <property type="protein sequence ID" value="AUV57125.1"/>
    <property type="molecule type" value="Genomic_DNA"/>
</dbReference>
<dbReference type="Proteomes" id="UP000241856">
    <property type="component" value="Segment"/>
</dbReference>
<protein>
    <recommendedName>
        <fullName evidence="1">DUF7244 domain-containing protein</fullName>
    </recommendedName>
</protein>